<protein>
    <submittedName>
        <fullName evidence="1">Uncharacterized protein</fullName>
    </submittedName>
</protein>
<dbReference type="AlphaFoldDB" id="A0A4Y1QW16"/>
<accession>A0A4Y1QW16</accession>
<proteinExistence type="predicted"/>
<reference evidence="1" key="1">
    <citation type="journal article" date="2019" name="Science">
        <title>Mutation of a bHLH transcription factor allowed almond domestication.</title>
        <authorList>
            <person name="Sanchez-Perez R."/>
            <person name="Pavan S."/>
            <person name="Mazzeo R."/>
            <person name="Moldovan C."/>
            <person name="Aiese Cigliano R."/>
            <person name="Del Cueto J."/>
            <person name="Ricciardi F."/>
            <person name="Lotti C."/>
            <person name="Ricciardi L."/>
            <person name="Dicenta F."/>
            <person name="Lopez-Marques R.L."/>
            <person name="Lindberg Moller B."/>
        </authorList>
    </citation>
    <scope>NUCLEOTIDE SEQUENCE</scope>
</reference>
<dbReference type="EMBL" id="AP019297">
    <property type="protein sequence ID" value="BBG96040.1"/>
    <property type="molecule type" value="Genomic_DNA"/>
</dbReference>
<name>A0A4Y1QW16_PRUDU</name>
<gene>
    <name evidence="1" type="ORF">Prudu_004728</name>
</gene>
<evidence type="ECO:0000313" key="1">
    <source>
        <dbReference type="EMBL" id="BBG96040.1"/>
    </source>
</evidence>
<organism evidence="1">
    <name type="scientific">Prunus dulcis</name>
    <name type="common">Almond</name>
    <name type="synonym">Amygdalus dulcis</name>
    <dbReference type="NCBI Taxonomy" id="3755"/>
    <lineage>
        <taxon>Eukaryota</taxon>
        <taxon>Viridiplantae</taxon>
        <taxon>Streptophyta</taxon>
        <taxon>Embryophyta</taxon>
        <taxon>Tracheophyta</taxon>
        <taxon>Spermatophyta</taxon>
        <taxon>Magnoliopsida</taxon>
        <taxon>eudicotyledons</taxon>
        <taxon>Gunneridae</taxon>
        <taxon>Pentapetalae</taxon>
        <taxon>rosids</taxon>
        <taxon>fabids</taxon>
        <taxon>Rosales</taxon>
        <taxon>Rosaceae</taxon>
        <taxon>Amygdaloideae</taxon>
        <taxon>Amygdaleae</taxon>
        <taxon>Prunus</taxon>
    </lineage>
</organism>
<sequence>MSEKHSRQQRCFIFRLIIEFIKNDEANSLESFSDRIIKWLELDIKNSSIRLNKLVGVVNKPFISSMRKSYIGNSKYCFTIHKITVSPLIANWFVGCSNLRMVPEQEILSSNWCSCKPADTHKEEKKNSKR</sequence>